<evidence type="ECO:0000313" key="2">
    <source>
        <dbReference type="Proteomes" id="UP000887540"/>
    </source>
</evidence>
<dbReference type="WBParaSite" id="ACRNAN_scaffold678.g9740.t1">
    <property type="protein sequence ID" value="ACRNAN_scaffold678.g9740.t1"/>
    <property type="gene ID" value="ACRNAN_scaffold678.g9740"/>
</dbReference>
<keyword evidence="1" id="KW-0472">Membrane</keyword>
<accession>A0A914EC65</accession>
<sequence length="121" mass="14012">MARPYNVWENDREYNSYNSWENNARIYNFADRLKMSKRKVYIGLGVIIFVVILIIALILGLVLGLRKHQSGPTATTSPQTLSGEYLTIAFNIGYYNLTLAKSRFKRDANPYYDGVSLYWVF</sequence>
<dbReference type="AlphaFoldDB" id="A0A914EC65"/>
<evidence type="ECO:0000313" key="3">
    <source>
        <dbReference type="WBParaSite" id="ACRNAN_scaffold678.g9740.t1"/>
    </source>
</evidence>
<keyword evidence="1" id="KW-0812">Transmembrane</keyword>
<reference evidence="3" key="1">
    <citation type="submission" date="2022-11" db="UniProtKB">
        <authorList>
            <consortium name="WormBaseParasite"/>
        </authorList>
    </citation>
    <scope>IDENTIFICATION</scope>
</reference>
<keyword evidence="2" id="KW-1185">Reference proteome</keyword>
<dbReference type="Proteomes" id="UP000887540">
    <property type="component" value="Unplaced"/>
</dbReference>
<name>A0A914EC65_9BILA</name>
<keyword evidence="1" id="KW-1133">Transmembrane helix</keyword>
<protein>
    <submittedName>
        <fullName evidence="3">Uncharacterized protein</fullName>
    </submittedName>
</protein>
<evidence type="ECO:0000256" key="1">
    <source>
        <dbReference type="SAM" id="Phobius"/>
    </source>
</evidence>
<proteinExistence type="predicted"/>
<feature type="transmembrane region" description="Helical" evidence="1">
    <location>
        <begin position="40"/>
        <end position="65"/>
    </location>
</feature>
<organism evidence="2 3">
    <name type="scientific">Acrobeloides nanus</name>
    <dbReference type="NCBI Taxonomy" id="290746"/>
    <lineage>
        <taxon>Eukaryota</taxon>
        <taxon>Metazoa</taxon>
        <taxon>Ecdysozoa</taxon>
        <taxon>Nematoda</taxon>
        <taxon>Chromadorea</taxon>
        <taxon>Rhabditida</taxon>
        <taxon>Tylenchina</taxon>
        <taxon>Cephalobomorpha</taxon>
        <taxon>Cephaloboidea</taxon>
        <taxon>Cephalobidae</taxon>
        <taxon>Acrobeloides</taxon>
    </lineage>
</organism>